<dbReference type="EMBL" id="BMCT01000008">
    <property type="protein sequence ID" value="GGF80703.1"/>
    <property type="molecule type" value="Genomic_DNA"/>
</dbReference>
<reference evidence="2" key="2">
    <citation type="submission" date="2020-09" db="EMBL/GenBank/DDBJ databases">
        <authorList>
            <person name="Sun Q."/>
            <person name="Sedlacek I."/>
        </authorList>
    </citation>
    <scope>NUCLEOTIDE SEQUENCE</scope>
    <source>
        <strain evidence="2">CCM 7897</strain>
    </source>
</reference>
<reference evidence="2" key="1">
    <citation type="journal article" date="2014" name="Int. J. Syst. Evol. Microbiol.">
        <title>Complete genome sequence of Corynebacterium casei LMG S-19264T (=DSM 44701T), isolated from a smear-ripened cheese.</title>
        <authorList>
            <consortium name="US DOE Joint Genome Institute (JGI-PGF)"/>
            <person name="Walter F."/>
            <person name="Albersmeier A."/>
            <person name="Kalinowski J."/>
            <person name="Ruckert C."/>
        </authorList>
    </citation>
    <scope>NUCLEOTIDE SEQUENCE</scope>
    <source>
        <strain evidence="2">CCM 7897</strain>
    </source>
</reference>
<dbReference type="Pfam" id="PF05437">
    <property type="entry name" value="AzlD"/>
    <property type="match status" value="1"/>
</dbReference>
<evidence type="ECO:0000256" key="1">
    <source>
        <dbReference type="SAM" id="Phobius"/>
    </source>
</evidence>
<name>A0A917FIH5_9HYPH</name>
<feature type="transmembrane region" description="Helical" evidence="1">
    <location>
        <begin position="6"/>
        <end position="29"/>
    </location>
</feature>
<dbReference type="Proteomes" id="UP000606044">
    <property type="component" value="Unassembled WGS sequence"/>
</dbReference>
<keyword evidence="1" id="KW-0472">Membrane</keyword>
<evidence type="ECO:0000313" key="2">
    <source>
        <dbReference type="EMBL" id="GGF80703.1"/>
    </source>
</evidence>
<sequence length="101" mass="10608">MTEIDPQTLIAILVMTATTMFNRVSGFFLMRLVPLTPRVRKILDCIPGAVLVALIAPTAAHGDIAMAAGLLVAFVITKLTKSDFFAVLAAVAVAAGLRAVL</sequence>
<evidence type="ECO:0000313" key="3">
    <source>
        <dbReference type="Proteomes" id="UP000606044"/>
    </source>
</evidence>
<keyword evidence="3" id="KW-1185">Reference proteome</keyword>
<dbReference type="InterPro" id="IPR008407">
    <property type="entry name" value="Brnchd-chn_aa_trnsp_AzlD"/>
</dbReference>
<dbReference type="RefSeq" id="WP_188583007.1">
    <property type="nucleotide sequence ID" value="NZ_BMCT01000008.1"/>
</dbReference>
<protein>
    <submittedName>
        <fullName evidence="2">Uncharacterized protein</fullName>
    </submittedName>
</protein>
<accession>A0A917FIH5</accession>
<feature type="transmembrane region" description="Helical" evidence="1">
    <location>
        <begin position="50"/>
        <end position="76"/>
    </location>
</feature>
<dbReference type="AlphaFoldDB" id="A0A917FIH5"/>
<feature type="transmembrane region" description="Helical" evidence="1">
    <location>
        <begin position="82"/>
        <end position="100"/>
    </location>
</feature>
<gene>
    <name evidence="2" type="ORF">GCM10007301_46000</name>
</gene>
<proteinExistence type="predicted"/>
<comment type="caution">
    <text evidence="2">The sequence shown here is derived from an EMBL/GenBank/DDBJ whole genome shotgun (WGS) entry which is preliminary data.</text>
</comment>
<keyword evidence="1" id="KW-1133">Transmembrane helix</keyword>
<keyword evidence="1" id="KW-0812">Transmembrane</keyword>
<organism evidence="2 3">
    <name type="scientific">Azorhizobium oxalatiphilum</name>
    <dbReference type="NCBI Taxonomy" id="980631"/>
    <lineage>
        <taxon>Bacteria</taxon>
        <taxon>Pseudomonadati</taxon>
        <taxon>Pseudomonadota</taxon>
        <taxon>Alphaproteobacteria</taxon>
        <taxon>Hyphomicrobiales</taxon>
        <taxon>Xanthobacteraceae</taxon>
        <taxon>Azorhizobium</taxon>
    </lineage>
</organism>